<name>A0A0B1SC03_OESDE</name>
<keyword evidence="2" id="KW-1185">Reference proteome</keyword>
<proteinExistence type="predicted"/>
<evidence type="ECO:0000313" key="2">
    <source>
        <dbReference type="Proteomes" id="UP000053660"/>
    </source>
</evidence>
<accession>A0A0B1SC03</accession>
<dbReference type="Proteomes" id="UP000053660">
    <property type="component" value="Unassembled WGS sequence"/>
</dbReference>
<dbReference type="OrthoDB" id="5774328at2759"/>
<protein>
    <submittedName>
        <fullName evidence="1">Uncharacterized protein</fullName>
    </submittedName>
</protein>
<organism evidence="1 2">
    <name type="scientific">Oesophagostomum dentatum</name>
    <name type="common">Nodular worm</name>
    <dbReference type="NCBI Taxonomy" id="61180"/>
    <lineage>
        <taxon>Eukaryota</taxon>
        <taxon>Metazoa</taxon>
        <taxon>Ecdysozoa</taxon>
        <taxon>Nematoda</taxon>
        <taxon>Chromadorea</taxon>
        <taxon>Rhabditida</taxon>
        <taxon>Rhabditina</taxon>
        <taxon>Rhabditomorpha</taxon>
        <taxon>Strongyloidea</taxon>
        <taxon>Strongylidae</taxon>
        <taxon>Oesophagostomum</taxon>
    </lineage>
</organism>
<feature type="non-terminal residue" evidence="1">
    <location>
        <position position="1"/>
    </location>
</feature>
<gene>
    <name evidence="1" type="ORF">OESDEN_17467</name>
</gene>
<reference evidence="1 2" key="1">
    <citation type="submission" date="2014-03" db="EMBL/GenBank/DDBJ databases">
        <title>Draft genome of the hookworm Oesophagostomum dentatum.</title>
        <authorList>
            <person name="Mitreva M."/>
        </authorList>
    </citation>
    <scope>NUCLEOTIDE SEQUENCE [LARGE SCALE GENOMIC DNA]</scope>
    <source>
        <strain evidence="1 2">OD-Hann</strain>
    </source>
</reference>
<dbReference type="AlphaFoldDB" id="A0A0B1SC03"/>
<evidence type="ECO:0000313" key="1">
    <source>
        <dbReference type="EMBL" id="KHJ82838.1"/>
    </source>
</evidence>
<sequence length="168" mass="19092">ASLEEHLGFVLAKANVLCLKLVDLDIADVEVITNVLHTSKAKVSHLQLVLDRPVSSEIVSVIDATGAETVDVVVMDADFFRDLPFCSRVFRKEWIEGRRKISLVYFRHAEEYDLFQLLRDVPHKGTVSPIVVTRPNGEELRISWDSSKFRCFTDEADDEGDDEFPEEL</sequence>
<dbReference type="EMBL" id="KN576824">
    <property type="protein sequence ID" value="KHJ82838.1"/>
    <property type="molecule type" value="Genomic_DNA"/>
</dbReference>